<dbReference type="InterPro" id="IPR042100">
    <property type="entry name" value="Bug_dom1"/>
</dbReference>
<dbReference type="EMBL" id="SMLL01000001">
    <property type="protein sequence ID" value="TFZ04814.1"/>
    <property type="molecule type" value="Genomic_DNA"/>
</dbReference>
<keyword evidence="3" id="KW-1133">Transmembrane helix</keyword>
<evidence type="ECO:0000313" key="5">
    <source>
        <dbReference type="Proteomes" id="UP000297564"/>
    </source>
</evidence>
<dbReference type="Proteomes" id="UP000297564">
    <property type="component" value="Unassembled WGS sequence"/>
</dbReference>
<evidence type="ECO:0000313" key="4">
    <source>
        <dbReference type="EMBL" id="TFZ04814.1"/>
    </source>
</evidence>
<dbReference type="Gene3D" id="3.40.190.10">
    <property type="entry name" value="Periplasmic binding protein-like II"/>
    <property type="match status" value="1"/>
</dbReference>
<evidence type="ECO:0000256" key="2">
    <source>
        <dbReference type="SAM" id="MobiDB-lite"/>
    </source>
</evidence>
<dbReference type="SUPFAM" id="SSF53850">
    <property type="entry name" value="Periplasmic binding protein-like II"/>
    <property type="match status" value="1"/>
</dbReference>
<reference evidence="4 5" key="1">
    <citation type="submission" date="2019-03" db="EMBL/GenBank/DDBJ databases">
        <title>Ramlibacter rhizophilus CCTCC AB2015357, whole genome shotgun sequence.</title>
        <authorList>
            <person name="Zhang X."/>
            <person name="Feng G."/>
            <person name="Zhu H."/>
        </authorList>
    </citation>
    <scope>NUCLEOTIDE SEQUENCE [LARGE SCALE GENOMIC DNA]</scope>
    <source>
        <strain evidence="4 5">CCTCC AB2015357</strain>
    </source>
</reference>
<dbReference type="Pfam" id="PF03401">
    <property type="entry name" value="TctC"/>
    <property type="match status" value="1"/>
</dbReference>
<dbReference type="Gene3D" id="3.40.190.150">
    <property type="entry name" value="Bordetella uptake gene, domain 1"/>
    <property type="match status" value="1"/>
</dbReference>
<sequence>MSASRWRTATASGPAPSTCCAEARPGSEFPVPRRPEGAFMRIRRLRFLALSLGLAAVPWLAQAQAPAFPNKPIRLIVPLAAGSTADILSRTIGNELAQATGQTVVVDNKPGAGGTIAMAELARSAPDGHTIAFASQGTLVFNQALYSKPGYDSLKDFAPIVLVGGVSNVMIVPPGSPAKSVGDVIAAAKAKPGMTFSSGGSGTSHHLSGVLFGQMTGTQLTHVPYKGAPQGILAVMSGEVDMGFFNTPTVLTQIRENKLRGLAVTSLGKSALLPDLPTLDASGVKAYEVNTWFGFVAPAGTPLAVVDSLHARIGKILAMPAVKEKLAAQGFEIAPLGPPGSFTQLIRDDLAKWPSIIKAAGAKVD</sequence>
<name>A0A4Z0C1W0_9BURK</name>
<gene>
    <name evidence="4" type="ORF">EZ242_03425</name>
</gene>
<dbReference type="PIRSF" id="PIRSF017082">
    <property type="entry name" value="YflP"/>
    <property type="match status" value="1"/>
</dbReference>
<feature type="compositionally biased region" description="Polar residues" evidence="2">
    <location>
        <begin position="1"/>
        <end position="11"/>
    </location>
</feature>
<comment type="caution">
    <text evidence="4">The sequence shown here is derived from an EMBL/GenBank/DDBJ whole genome shotgun (WGS) entry which is preliminary data.</text>
</comment>
<proteinExistence type="inferred from homology"/>
<keyword evidence="5" id="KW-1185">Reference proteome</keyword>
<dbReference type="PANTHER" id="PTHR42928">
    <property type="entry name" value="TRICARBOXYLATE-BINDING PROTEIN"/>
    <property type="match status" value="1"/>
</dbReference>
<dbReference type="PANTHER" id="PTHR42928:SF5">
    <property type="entry name" value="BLR1237 PROTEIN"/>
    <property type="match status" value="1"/>
</dbReference>
<evidence type="ECO:0000256" key="1">
    <source>
        <dbReference type="ARBA" id="ARBA00006987"/>
    </source>
</evidence>
<feature type="region of interest" description="Disordered" evidence="2">
    <location>
        <begin position="1"/>
        <end position="28"/>
    </location>
</feature>
<keyword evidence="3" id="KW-0812">Transmembrane</keyword>
<organism evidence="4 5">
    <name type="scientific">Ramlibacter rhizophilus</name>
    <dbReference type="NCBI Taxonomy" id="1781167"/>
    <lineage>
        <taxon>Bacteria</taxon>
        <taxon>Pseudomonadati</taxon>
        <taxon>Pseudomonadota</taxon>
        <taxon>Betaproteobacteria</taxon>
        <taxon>Burkholderiales</taxon>
        <taxon>Comamonadaceae</taxon>
        <taxon>Ramlibacter</taxon>
    </lineage>
</organism>
<keyword evidence="3" id="KW-0472">Membrane</keyword>
<accession>A0A4Z0C1W0</accession>
<dbReference type="CDD" id="cd13578">
    <property type="entry name" value="PBP2_Bug27"/>
    <property type="match status" value="1"/>
</dbReference>
<comment type="similarity">
    <text evidence="1">Belongs to the UPF0065 (bug) family.</text>
</comment>
<dbReference type="AlphaFoldDB" id="A0A4Z0C1W0"/>
<evidence type="ECO:0000256" key="3">
    <source>
        <dbReference type="SAM" id="Phobius"/>
    </source>
</evidence>
<protein>
    <submittedName>
        <fullName evidence="4">Tripartite tricarboxylate transporter substrate binding protein</fullName>
    </submittedName>
</protein>
<feature type="transmembrane region" description="Helical" evidence="3">
    <location>
        <begin position="44"/>
        <end position="61"/>
    </location>
</feature>
<dbReference type="OrthoDB" id="8627412at2"/>
<dbReference type="InterPro" id="IPR005064">
    <property type="entry name" value="BUG"/>
</dbReference>